<reference evidence="3" key="1">
    <citation type="submission" date="2020-05" db="EMBL/GenBank/DDBJ databases">
        <title>Mycena genomes resolve the evolution of fungal bioluminescence.</title>
        <authorList>
            <person name="Tsai I.J."/>
        </authorList>
    </citation>
    <scope>NUCLEOTIDE SEQUENCE</scope>
    <source>
        <strain evidence="3">171206Taipei</strain>
    </source>
</reference>
<evidence type="ECO:0000313" key="4">
    <source>
        <dbReference type="Proteomes" id="UP000636479"/>
    </source>
</evidence>
<dbReference type="EMBL" id="JACAZF010000006">
    <property type="protein sequence ID" value="KAF7301288.1"/>
    <property type="molecule type" value="Genomic_DNA"/>
</dbReference>
<organism evidence="3 4">
    <name type="scientific">Mycena indigotica</name>
    <dbReference type="NCBI Taxonomy" id="2126181"/>
    <lineage>
        <taxon>Eukaryota</taxon>
        <taxon>Fungi</taxon>
        <taxon>Dikarya</taxon>
        <taxon>Basidiomycota</taxon>
        <taxon>Agaricomycotina</taxon>
        <taxon>Agaricomycetes</taxon>
        <taxon>Agaricomycetidae</taxon>
        <taxon>Agaricales</taxon>
        <taxon>Marasmiineae</taxon>
        <taxon>Mycenaceae</taxon>
        <taxon>Mycena</taxon>
    </lineage>
</organism>
<keyword evidence="1" id="KW-0175">Coiled coil</keyword>
<evidence type="ECO:0000256" key="1">
    <source>
        <dbReference type="SAM" id="Coils"/>
    </source>
</evidence>
<feature type="region of interest" description="Disordered" evidence="2">
    <location>
        <begin position="118"/>
        <end position="149"/>
    </location>
</feature>
<proteinExistence type="predicted"/>
<evidence type="ECO:0000313" key="3">
    <source>
        <dbReference type="EMBL" id="KAF7301288.1"/>
    </source>
</evidence>
<evidence type="ECO:0000256" key="2">
    <source>
        <dbReference type="SAM" id="MobiDB-lite"/>
    </source>
</evidence>
<feature type="compositionally biased region" description="Basic and acidic residues" evidence="2">
    <location>
        <begin position="127"/>
        <end position="141"/>
    </location>
</feature>
<keyword evidence="4" id="KW-1185">Reference proteome</keyword>
<feature type="coiled-coil region" evidence="1">
    <location>
        <begin position="15"/>
        <end position="84"/>
    </location>
</feature>
<comment type="caution">
    <text evidence="3">The sequence shown here is derived from an EMBL/GenBank/DDBJ whole genome shotgun (WGS) entry which is preliminary data.</text>
</comment>
<dbReference type="AlphaFoldDB" id="A0A8H6SKH9"/>
<evidence type="ECO:0008006" key="5">
    <source>
        <dbReference type="Google" id="ProtNLM"/>
    </source>
</evidence>
<name>A0A8H6SKH9_9AGAR</name>
<dbReference type="GeneID" id="59346160"/>
<sequence length="149" mass="16296">MFQSKAPQRNRNISLETIASSLATLTNKVDNLQAAVEILRAEMKMVQADIEKGQDDTKKVNSTIRSMQTQHKDITEELKEIAVQIGGIYRTVALALGGRASAFPAISIGLMRSFWSQNSSPTSTHFHSAESSEDSGSRPPEESNSELDS</sequence>
<accession>A0A8H6SKH9</accession>
<dbReference type="RefSeq" id="XP_037219288.1">
    <property type="nucleotide sequence ID" value="XM_037363644.1"/>
</dbReference>
<dbReference type="Proteomes" id="UP000636479">
    <property type="component" value="Unassembled WGS sequence"/>
</dbReference>
<protein>
    <recommendedName>
        <fullName evidence="5">DUF1664 domain-containing protein</fullName>
    </recommendedName>
</protein>
<gene>
    <name evidence="3" type="ORF">MIND_00693700</name>
</gene>